<feature type="transmembrane region" description="Helical" evidence="1">
    <location>
        <begin position="24"/>
        <end position="41"/>
    </location>
</feature>
<feature type="transmembrane region" description="Helical" evidence="1">
    <location>
        <begin position="62"/>
        <end position="80"/>
    </location>
</feature>
<keyword evidence="2" id="KW-0614">Plasmid</keyword>
<feature type="transmembrane region" description="Helical" evidence="1">
    <location>
        <begin position="125"/>
        <end position="146"/>
    </location>
</feature>
<dbReference type="Proteomes" id="UP000245431">
    <property type="component" value="Plasmid PVE_plasmid"/>
</dbReference>
<keyword evidence="1" id="KW-0472">Membrane</keyword>
<protein>
    <submittedName>
        <fullName evidence="2">Hypothetical membrane protein</fullName>
    </submittedName>
</protein>
<reference evidence="3" key="1">
    <citation type="submission" date="2016-07" db="EMBL/GenBank/DDBJ databases">
        <authorList>
            <person name="Florea S."/>
            <person name="Webb J.S."/>
            <person name="Jaromczyk J."/>
            <person name="Schardl C.L."/>
        </authorList>
    </citation>
    <scope>NUCLEOTIDE SEQUENCE [LARGE SCALE GENOMIC DNA]</scope>
    <source>
        <strain evidence="3">1YdBTEX2</strain>
        <plasmid evidence="3">Plasmid pve_Plasmid</plasmid>
    </source>
</reference>
<keyword evidence="1" id="KW-1133">Transmembrane helix</keyword>
<dbReference type="AlphaFoldDB" id="A0A1D3KAP9"/>
<dbReference type="EMBL" id="LT599585">
    <property type="protein sequence ID" value="SBW85352.1"/>
    <property type="molecule type" value="Genomic_DNA"/>
</dbReference>
<organism evidence="2 3">
    <name type="scientific">Pseudomonas veronii 1YdBTEX2</name>
    <dbReference type="NCBI Taxonomy" id="1295141"/>
    <lineage>
        <taxon>Bacteria</taxon>
        <taxon>Pseudomonadati</taxon>
        <taxon>Pseudomonadota</taxon>
        <taxon>Gammaproteobacteria</taxon>
        <taxon>Pseudomonadales</taxon>
        <taxon>Pseudomonadaceae</taxon>
        <taxon>Pseudomonas</taxon>
    </lineage>
</organism>
<feature type="transmembrane region" description="Helical" evidence="1">
    <location>
        <begin position="100"/>
        <end position="118"/>
    </location>
</feature>
<name>A0A1D3KAP9_PSEVE</name>
<evidence type="ECO:0000313" key="2">
    <source>
        <dbReference type="EMBL" id="SBW85352.1"/>
    </source>
</evidence>
<evidence type="ECO:0000313" key="3">
    <source>
        <dbReference type="Proteomes" id="UP000245431"/>
    </source>
</evidence>
<dbReference type="InterPro" id="IPR059173">
    <property type="entry name" value="TraA_dom"/>
</dbReference>
<gene>
    <name evidence="2" type="ORF">PVE_P0313</name>
</gene>
<keyword evidence="1" id="KW-0812">Transmembrane</keyword>
<evidence type="ECO:0000256" key="1">
    <source>
        <dbReference type="SAM" id="Phobius"/>
    </source>
</evidence>
<sequence>MNVQNTAQIENKATAPFAKFKSKLVVAALGLATAAGYTANVQASNKIELNKTAPFAKMDKKSMLIVAAVGLAAALDVTAGSDSTFTMIVTNLDNWMTGSLGKVFALGALGTGLAIGVVKQSVMSVVTGVAVALSASVGPGVLTNIFTATL</sequence>
<dbReference type="NCBIfam" id="NF041281">
    <property type="entry name" value="TraA_gammapb"/>
    <property type="match status" value="1"/>
</dbReference>
<proteinExistence type="predicted"/>
<geneLocation type="plasmid" evidence="3">
    <name>pve_Plasmid</name>
</geneLocation>
<accession>A0A1D3KAP9</accession>